<keyword evidence="4" id="KW-0812">Transmembrane</keyword>
<evidence type="ECO:0000256" key="3">
    <source>
        <dbReference type="ARBA" id="ARBA00022679"/>
    </source>
</evidence>
<dbReference type="GO" id="GO:0016567">
    <property type="term" value="P:protein ubiquitination"/>
    <property type="evidence" value="ECO:0007669"/>
    <property type="project" value="InterPro"/>
</dbReference>
<accession>A0A7S3FEE8</accession>
<dbReference type="CDD" id="cd16461">
    <property type="entry name" value="RING-H2_EL5-like"/>
    <property type="match status" value="1"/>
</dbReference>
<evidence type="ECO:0000313" key="13">
    <source>
        <dbReference type="EMBL" id="CAE0143056.1"/>
    </source>
</evidence>
<gene>
    <name evidence="13" type="ORF">PSIN1315_LOCUS9166</name>
</gene>
<evidence type="ECO:0000256" key="5">
    <source>
        <dbReference type="ARBA" id="ARBA00022723"/>
    </source>
</evidence>
<dbReference type="SUPFAM" id="SSF57850">
    <property type="entry name" value="RING/U-box"/>
    <property type="match status" value="1"/>
</dbReference>
<dbReference type="Gene3D" id="3.30.40.10">
    <property type="entry name" value="Zinc/RING finger domain, C3HC4 (zinc finger)"/>
    <property type="match status" value="1"/>
</dbReference>
<keyword evidence="8" id="KW-1133">Transmembrane helix</keyword>
<name>A0A7S3FEE8_9VIRI</name>
<evidence type="ECO:0000259" key="12">
    <source>
        <dbReference type="PROSITE" id="PS50089"/>
    </source>
</evidence>
<sequence>MALRGRQWQWQWQNGLDLDAMSYEERLERFPGNTPPRPLSDAAIACIPVSCAEKVAGTQGSKCVICLNKFRAKQAVRELPGCCHVFHKACVDQWLRTQRTCPVCRIIVEPPPEPPEEMKATAPSSAARVGGSEQTNASDDASDSAESWGSWSVSSEEESDANATSNAGHGTPMEGTGADGDHDLLASDASIAATPSSTSEATEATSADASVEAGWVPGARTVYFQLNEGLSAEPSSAAQSDQQLWPVLLTRTPRQERAALLLRFLSSEPPSSPEGRMERSVSDPT</sequence>
<feature type="domain" description="RING-type" evidence="12">
    <location>
        <begin position="63"/>
        <end position="105"/>
    </location>
</feature>
<dbReference type="GO" id="GO:0008270">
    <property type="term" value="F:zinc ion binding"/>
    <property type="evidence" value="ECO:0007669"/>
    <property type="project" value="UniProtKB-KW"/>
</dbReference>
<dbReference type="GO" id="GO:0016740">
    <property type="term" value="F:transferase activity"/>
    <property type="evidence" value="ECO:0007669"/>
    <property type="project" value="UniProtKB-KW"/>
</dbReference>
<evidence type="ECO:0000256" key="10">
    <source>
        <dbReference type="PROSITE-ProRule" id="PRU00175"/>
    </source>
</evidence>
<dbReference type="PANTHER" id="PTHR46913">
    <property type="entry name" value="RING-H2 FINGER PROTEIN ATL16"/>
    <property type="match status" value="1"/>
</dbReference>
<evidence type="ECO:0000256" key="7">
    <source>
        <dbReference type="ARBA" id="ARBA00022833"/>
    </source>
</evidence>
<feature type="compositionally biased region" description="Low complexity" evidence="11">
    <location>
        <begin position="186"/>
        <end position="213"/>
    </location>
</feature>
<keyword evidence="9" id="KW-0472">Membrane</keyword>
<dbReference type="InterPro" id="IPR044600">
    <property type="entry name" value="ATL1/ATL16-like"/>
</dbReference>
<evidence type="ECO:0000256" key="2">
    <source>
        <dbReference type="ARBA" id="ARBA00004906"/>
    </source>
</evidence>
<feature type="region of interest" description="Disordered" evidence="11">
    <location>
        <begin position="265"/>
        <end position="285"/>
    </location>
</feature>
<dbReference type="PANTHER" id="PTHR46913:SF1">
    <property type="entry name" value="RING-H2 FINGER PROTEIN ATL16"/>
    <property type="match status" value="1"/>
</dbReference>
<keyword evidence="5" id="KW-0479">Metal-binding</keyword>
<evidence type="ECO:0000256" key="11">
    <source>
        <dbReference type="SAM" id="MobiDB-lite"/>
    </source>
</evidence>
<evidence type="ECO:0000256" key="9">
    <source>
        <dbReference type="ARBA" id="ARBA00023136"/>
    </source>
</evidence>
<evidence type="ECO:0000256" key="1">
    <source>
        <dbReference type="ARBA" id="ARBA00004167"/>
    </source>
</evidence>
<keyword evidence="6 10" id="KW-0863">Zinc-finger</keyword>
<reference evidence="13" key="1">
    <citation type="submission" date="2021-01" db="EMBL/GenBank/DDBJ databases">
        <authorList>
            <person name="Corre E."/>
            <person name="Pelletier E."/>
            <person name="Niang G."/>
            <person name="Scheremetjew M."/>
            <person name="Finn R."/>
            <person name="Kale V."/>
            <person name="Holt S."/>
            <person name="Cochrane G."/>
            <person name="Meng A."/>
            <person name="Brown T."/>
            <person name="Cohen L."/>
        </authorList>
    </citation>
    <scope>NUCLEOTIDE SEQUENCE</scope>
    <source>
        <strain evidence="13">RCC927</strain>
    </source>
</reference>
<dbReference type="PROSITE" id="PS50089">
    <property type="entry name" value="ZF_RING_2"/>
    <property type="match status" value="1"/>
</dbReference>
<comment type="subcellular location">
    <subcellularLocation>
        <location evidence="1">Membrane</location>
        <topology evidence="1">Single-pass membrane protein</topology>
    </subcellularLocation>
</comment>
<keyword evidence="7" id="KW-0862">Zinc</keyword>
<dbReference type="EMBL" id="HBHY01014275">
    <property type="protein sequence ID" value="CAE0143056.1"/>
    <property type="molecule type" value="Transcribed_RNA"/>
</dbReference>
<evidence type="ECO:0000256" key="8">
    <source>
        <dbReference type="ARBA" id="ARBA00022989"/>
    </source>
</evidence>
<dbReference type="InterPro" id="IPR013083">
    <property type="entry name" value="Znf_RING/FYVE/PHD"/>
</dbReference>
<dbReference type="AlphaFoldDB" id="A0A7S3FEE8"/>
<feature type="region of interest" description="Disordered" evidence="11">
    <location>
        <begin position="109"/>
        <end position="214"/>
    </location>
</feature>
<dbReference type="InterPro" id="IPR001841">
    <property type="entry name" value="Znf_RING"/>
</dbReference>
<comment type="pathway">
    <text evidence="2">Protein modification; protein ubiquitination.</text>
</comment>
<dbReference type="GO" id="GO:0016020">
    <property type="term" value="C:membrane"/>
    <property type="evidence" value="ECO:0007669"/>
    <property type="project" value="UniProtKB-SubCell"/>
</dbReference>
<feature type="compositionally biased region" description="Basic and acidic residues" evidence="11">
    <location>
        <begin position="275"/>
        <end position="285"/>
    </location>
</feature>
<evidence type="ECO:0000256" key="6">
    <source>
        <dbReference type="ARBA" id="ARBA00022771"/>
    </source>
</evidence>
<dbReference type="SMART" id="SM00184">
    <property type="entry name" value="RING"/>
    <property type="match status" value="1"/>
</dbReference>
<protein>
    <recommendedName>
        <fullName evidence="12">RING-type domain-containing protein</fullName>
    </recommendedName>
</protein>
<keyword evidence="3" id="KW-0808">Transferase</keyword>
<feature type="compositionally biased region" description="Low complexity" evidence="11">
    <location>
        <begin position="144"/>
        <end position="154"/>
    </location>
</feature>
<proteinExistence type="predicted"/>
<dbReference type="Pfam" id="PF13639">
    <property type="entry name" value="zf-RING_2"/>
    <property type="match status" value="1"/>
</dbReference>
<evidence type="ECO:0000256" key="4">
    <source>
        <dbReference type="ARBA" id="ARBA00022692"/>
    </source>
</evidence>
<organism evidence="13">
    <name type="scientific">Prasinoderma singulare</name>
    <dbReference type="NCBI Taxonomy" id="676789"/>
    <lineage>
        <taxon>Eukaryota</taxon>
        <taxon>Viridiplantae</taxon>
        <taxon>Prasinodermophyta</taxon>
        <taxon>Prasinodermophyceae</taxon>
        <taxon>Prasinodermales</taxon>
        <taxon>Prasinodermaceae</taxon>
        <taxon>Prasinoderma</taxon>
    </lineage>
</organism>